<evidence type="ECO:0000256" key="1">
    <source>
        <dbReference type="ARBA" id="ARBA00004141"/>
    </source>
</evidence>
<accession>A0A8C4ZPK4</accession>
<evidence type="ECO:0000256" key="8">
    <source>
        <dbReference type="ARBA" id="ARBA00023040"/>
    </source>
</evidence>
<dbReference type="OrthoDB" id="9996086at2759"/>
<dbReference type="InterPro" id="IPR017452">
    <property type="entry name" value="GPCR_Rhodpsn_7TM"/>
</dbReference>
<evidence type="ECO:0000256" key="9">
    <source>
        <dbReference type="ARBA" id="ARBA00023136"/>
    </source>
</evidence>
<dbReference type="OMA" id="MSATHCK"/>
<dbReference type="PRINTS" id="PR00238">
    <property type="entry name" value="OPSIN"/>
</dbReference>
<dbReference type="CDD" id="cd15336">
    <property type="entry name" value="7tmA_Melanopsin"/>
    <property type="match status" value="1"/>
</dbReference>
<feature type="region of interest" description="Disordered" evidence="15">
    <location>
        <begin position="539"/>
        <end position="561"/>
    </location>
</feature>
<reference evidence="17" key="2">
    <citation type="submission" date="2025-09" db="UniProtKB">
        <authorList>
            <consortium name="Ensembl"/>
        </authorList>
    </citation>
    <scope>IDENTIFICATION</scope>
</reference>
<dbReference type="RefSeq" id="XP_030215592.1">
    <property type="nucleotide sequence ID" value="XM_030359732.1"/>
</dbReference>
<dbReference type="Gene3D" id="1.20.1070.10">
    <property type="entry name" value="Rhodopsin 7-helix transmembrane proteins"/>
    <property type="match status" value="1"/>
</dbReference>
<feature type="transmembrane region" description="Helical" evidence="14">
    <location>
        <begin position="105"/>
        <end position="126"/>
    </location>
</feature>
<feature type="transmembrane region" description="Helical" evidence="14">
    <location>
        <begin position="195"/>
        <end position="222"/>
    </location>
</feature>
<feature type="transmembrane region" description="Helical" evidence="14">
    <location>
        <begin position="68"/>
        <end position="89"/>
    </location>
</feature>
<evidence type="ECO:0000256" key="2">
    <source>
        <dbReference type="ARBA" id="ARBA00022543"/>
    </source>
</evidence>
<dbReference type="Proteomes" id="UP000694546">
    <property type="component" value="Chromosome 6"/>
</dbReference>
<protein>
    <submittedName>
        <fullName evidence="17">Opsin 4xb</fullName>
    </submittedName>
</protein>
<dbReference type="SUPFAM" id="SSF81321">
    <property type="entry name" value="Family A G protein-coupled receptor-like"/>
    <property type="match status" value="1"/>
</dbReference>
<dbReference type="SMART" id="SM01381">
    <property type="entry name" value="7TM_GPCR_Srsx"/>
    <property type="match status" value="1"/>
</dbReference>
<keyword evidence="7 14" id="KW-0157">Chromophore</keyword>
<gene>
    <name evidence="17" type="primary">LOC115546087</name>
</gene>
<feature type="region of interest" description="Disordered" evidence="15">
    <location>
        <begin position="479"/>
        <end position="503"/>
    </location>
</feature>
<dbReference type="InterPro" id="IPR000276">
    <property type="entry name" value="GPCR_Rhodpsn"/>
</dbReference>
<feature type="transmembrane region" description="Helical" evidence="14">
    <location>
        <begin position="253"/>
        <end position="271"/>
    </location>
</feature>
<evidence type="ECO:0000256" key="13">
    <source>
        <dbReference type="ARBA" id="ARBA00059157"/>
    </source>
</evidence>
<dbReference type="GO" id="GO:0004930">
    <property type="term" value="F:G protein-coupled receptor activity"/>
    <property type="evidence" value="ECO:0007669"/>
    <property type="project" value="UniProtKB-KW"/>
</dbReference>
<dbReference type="GO" id="GO:0016020">
    <property type="term" value="C:membrane"/>
    <property type="evidence" value="ECO:0007669"/>
    <property type="project" value="UniProtKB-SubCell"/>
</dbReference>
<proteinExistence type="inferred from homology"/>
<feature type="transmembrane region" description="Helical" evidence="14">
    <location>
        <begin position="147"/>
        <end position="169"/>
    </location>
</feature>
<keyword evidence="2 14" id="KW-0600">Photoreceptor protein</keyword>
<keyword evidence="6 14" id="KW-1133">Transmembrane helix</keyword>
<keyword evidence="10" id="KW-1015">Disulfide bond</keyword>
<reference evidence="17" key="1">
    <citation type="submission" date="2025-08" db="UniProtKB">
        <authorList>
            <consortium name="Ensembl"/>
        </authorList>
    </citation>
    <scope>IDENTIFICATION</scope>
</reference>
<evidence type="ECO:0000256" key="11">
    <source>
        <dbReference type="ARBA" id="ARBA00023170"/>
    </source>
</evidence>
<comment type="caution">
    <text evidence="14">Lacks conserved residue(s) required for the propagation of feature annotation.</text>
</comment>
<evidence type="ECO:0000256" key="15">
    <source>
        <dbReference type="SAM" id="MobiDB-lite"/>
    </source>
</evidence>
<keyword evidence="11 14" id="KW-0675">Receptor</keyword>
<dbReference type="PROSITE" id="PS00238">
    <property type="entry name" value="OPSIN"/>
    <property type="match status" value="1"/>
</dbReference>
<organism evidence="17 18">
    <name type="scientific">Gadus morhua</name>
    <name type="common">Atlantic cod</name>
    <dbReference type="NCBI Taxonomy" id="8049"/>
    <lineage>
        <taxon>Eukaryota</taxon>
        <taxon>Metazoa</taxon>
        <taxon>Chordata</taxon>
        <taxon>Craniata</taxon>
        <taxon>Vertebrata</taxon>
        <taxon>Euteleostomi</taxon>
        <taxon>Actinopterygii</taxon>
        <taxon>Neopterygii</taxon>
        <taxon>Teleostei</taxon>
        <taxon>Neoteleostei</taxon>
        <taxon>Acanthomorphata</taxon>
        <taxon>Zeiogadaria</taxon>
        <taxon>Gadariae</taxon>
        <taxon>Gadiformes</taxon>
        <taxon>Gadoidei</taxon>
        <taxon>Gadidae</taxon>
        <taxon>Gadus</taxon>
    </lineage>
</organism>
<dbReference type="KEGG" id="gmh:115546087"/>
<keyword evidence="18" id="KW-1185">Reference proteome</keyword>
<evidence type="ECO:0000256" key="6">
    <source>
        <dbReference type="ARBA" id="ARBA00022989"/>
    </source>
</evidence>
<dbReference type="InterPro" id="IPR050125">
    <property type="entry name" value="GPCR_opsins"/>
</dbReference>
<evidence type="ECO:0000256" key="5">
    <source>
        <dbReference type="ARBA" id="ARBA00022925"/>
    </source>
</evidence>
<dbReference type="PRINTS" id="PR00237">
    <property type="entry name" value="GPCRRHODOPSN"/>
</dbReference>
<comment type="function">
    <text evidence="13">Photoreceptor implicated in non-image-forming responses to light.</text>
</comment>
<keyword evidence="4 14" id="KW-0812">Transmembrane</keyword>
<dbReference type="Pfam" id="PF00001">
    <property type="entry name" value="7tm_1"/>
    <property type="match status" value="1"/>
</dbReference>
<sequence length="561" mass="62663">MRPSTDTMEADTAATHRNFITKVDVPDHAHYTVAFFVSVIGTLGVTGNALVLFAFYSNKKLRNLPNYFIMNQAVSDFLMAFTQSPFFFINCLNREWIFGELGCKLYAFLGALFGITSMINLLAISLDRYMVITRPLEAMKWNSKRRTTIAILLVWLYSLAWSLAPLVGWSSYIPEGLRTSCTWDYVTYTASNRSYTMMLCCFVFFIPLAIISYCYLFMFLAIRKTSRDVERLGIQVRKSTIIRQKSIRTEWKLAKIAFVVIVVYVLSWSPYACVTMISWSGHANILSPYSKTVPAVIAKASTIYNPFIYAIIHQKYRKTLADKVPCLRFLAPNKRKDCTSSSFSGSSYRDSVISRTSTAIRRQSTAASRHASASKTAAGASSYSSSDRVFGDVEMDPIDWRSGASFRRHSSRGSTRRDRLLKKQQMERTNKSAAHKQPSPSTKMSATHCKNKTVSSSVNMAAAPPQLVLIRKRSQSLTNGLSDAGKKTTVANGTPGNHKSKSADLHFRNLPALDQALNVPRIIVISPTSEDCLVKHESSFTDDGSVGTVVDEDSLEDNDVV</sequence>
<dbReference type="InterPro" id="IPR027430">
    <property type="entry name" value="Retinal_BS"/>
</dbReference>
<evidence type="ECO:0000313" key="17">
    <source>
        <dbReference type="Ensembl" id="ENSGMOP00000017916.2"/>
    </source>
</evidence>
<evidence type="ECO:0000313" key="18">
    <source>
        <dbReference type="Proteomes" id="UP000694546"/>
    </source>
</evidence>
<dbReference type="GeneTree" id="ENSGT01150000286935"/>
<keyword evidence="9 14" id="KW-0472">Membrane</keyword>
<feature type="domain" description="G-protein coupled receptors family 1 profile" evidence="16">
    <location>
        <begin position="47"/>
        <end position="309"/>
    </location>
</feature>
<dbReference type="PROSITE" id="PS00237">
    <property type="entry name" value="G_PROTEIN_RECEP_F1_1"/>
    <property type="match status" value="2"/>
</dbReference>
<dbReference type="GO" id="GO:0007601">
    <property type="term" value="P:visual perception"/>
    <property type="evidence" value="ECO:0007669"/>
    <property type="project" value="InterPro"/>
</dbReference>
<keyword evidence="8 14" id="KW-0297">G-protein coupled receptor</keyword>
<keyword evidence="12 14" id="KW-0807">Transducer</keyword>
<keyword evidence="5 14" id="KW-0681">Retinal protein</keyword>
<feature type="region of interest" description="Disordered" evidence="15">
    <location>
        <begin position="359"/>
        <end position="385"/>
    </location>
</feature>
<dbReference type="AlphaFoldDB" id="A0A8C4ZPK4"/>
<evidence type="ECO:0000256" key="10">
    <source>
        <dbReference type="ARBA" id="ARBA00023157"/>
    </source>
</evidence>
<dbReference type="RefSeq" id="XP_030215591.1">
    <property type="nucleotide sequence ID" value="XM_030359731.1"/>
</dbReference>
<dbReference type="PROSITE" id="PS50262">
    <property type="entry name" value="G_PROTEIN_RECEP_F1_2"/>
    <property type="match status" value="1"/>
</dbReference>
<evidence type="ECO:0000256" key="3">
    <source>
        <dbReference type="ARBA" id="ARBA00022606"/>
    </source>
</evidence>
<evidence type="ECO:0000256" key="12">
    <source>
        <dbReference type="ARBA" id="ARBA00023224"/>
    </source>
</evidence>
<evidence type="ECO:0000256" key="14">
    <source>
        <dbReference type="RuleBase" id="RU004951"/>
    </source>
</evidence>
<feature type="region of interest" description="Disordered" evidence="15">
    <location>
        <begin position="404"/>
        <end position="448"/>
    </location>
</feature>
<dbReference type="GeneID" id="115546087"/>
<feature type="transmembrane region" description="Helical" evidence="14">
    <location>
        <begin position="33"/>
        <end position="56"/>
    </location>
</feature>
<keyword evidence="3 14" id="KW-0716">Sensory transduction</keyword>
<dbReference type="PANTHER" id="PTHR24240">
    <property type="entry name" value="OPSIN"/>
    <property type="match status" value="1"/>
</dbReference>
<dbReference type="Ensembl" id="ENSGMOT00000018355.2">
    <property type="protein sequence ID" value="ENSGMOP00000017916.2"/>
    <property type="gene ID" value="ENSGMOG00000016679.2"/>
</dbReference>
<feature type="compositionally biased region" description="Low complexity" evidence="15">
    <location>
        <begin position="371"/>
        <end position="385"/>
    </location>
</feature>
<dbReference type="GO" id="GO:0007602">
    <property type="term" value="P:phototransduction"/>
    <property type="evidence" value="ECO:0007669"/>
    <property type="project" value="UniProtKB-KW"/>
</dbReference>
<name>A0A8C4ZPK4_GADMO</name>
<comment type="similarity">
    <text evidence="14">Belongs to the G-protein coupled receptor 1 family. Opsin subfamily.</text>
</comment>
<evidence type="ECO:0000256" key="7">
    <source>
        <dbReference type="ARBA" id="ARBA00022991"/>
    </source>
</evidence>
<dbReference type="InterPro" id="IPR001760">
    <property type="entry name" value="Opsin"/>
</dbReference>
<evidence type="ECO:0000256" key="4">
    <source>
        <dbReference type="ARBA" id="ARBA00022692"/>
    </source>
</evidence>
<evidence type="ECO:0000259" key="16">
    <source>
        <dbReference type="PROSITE" id="PS50262"/>
    </source>
</evidence>
<feature type="compositionally biased region" description="Acidic residues" evidence="15">
    <location>
        <begin position="550"/>
        <end position="561"/>
    </location>
</feature>
<dbReference type="GO" id="GO:0009881">
    <property type="term" value="F:photoreceptor activity"/>
    <property type="evidence" value="ECO:0007669"/>
    <property type="project" value="UniProtKB-KW"/>
</dbReference>
<dbReference type="FunFam" id="1.20.1070.10:FF:000044">
    <property type="entry name" value="Opsin, ultraviolet-sensitive"/>
    <property type="match status" value="1"/>
</dbReference>
<comment type="subcellular location">
    <subcellularLocation>
        <location evidence="1 14">Membrane</location>
        <topology evidence="1 14">Multi-pass membrane protein</topology>
    </subcellularLocation>
</comment>